<dbReference type="AlphaFoldDB" id="A0A6G1WVJ1"/>
<gene>
    <name evidence="1" type="ORF">GHJ91_32700</name>
</gene>
<dbReference type="EMBL" id="WISB01000218">
    <property type="protein sequence ID" value="MQW73672.1"/>
    <property type="molecule type" value="Genomic_DNA"/>
</dbReference>
<accession>A0A6G1WVJ1</accession>
<organism evidence="1">
    <name type="scientific">Sinorhizobium medicae</name>
    <dbReference type="NCBI Taxonomy" id="110321"/>
    <lineage>
        <taxon>Bacteria</taxon>
        <taxon>Pseudomonadati</taxon>
        <taxon>Pseudomonadota</taxon>
        <taxon>Alphaproteobacteria</taxon>
        <taxon>Hyphomicrobiales</taxon>
        <taxon>Rhizobiaceae</taxon>
        <taxon>Sinorhizobium/Ensifer group</taxon>
        <taxon>Sinorhizobium</taxon>
    </lineage>
</organism>
<protein>
    <submittedName>
        <fullName evidence="1">Uncharacterized protein</fullName>
    </submittedName>
</protein>
<sequence>MTSNPRVNRYLKYKALDHIDHALGRPVDPMGETYRNHFATGVNSQEAKAFGVSENWELDGLVRGMVYFSVTHAGRKALSDHLKKIGDPWQPYSVTWGGHTVLIAAKSIGNAKYSTYLDVSDCYSELKFVDFAREAKARRVAA</sequence>
<reference evidence="1" key="1">
    <citation type="journal article" date="2013" name="Genome Biol.">
        <title>Comparative genomics of the core and accessory genomes of 48 Sinorhizobium strains comprising five genospecies.</title>
        <authorList>
            <person name="Sugawara M."/>
            <person name="Epstein B."/>
            <person name="Badgley B.D."/>
            <person name="Unno T."/>
            <person name="Xu L."/>
            <person name="Reese J."/>
            <person name="Gyaneshwar P."/>
            <person name="Denny R."/>
            <person name="Mudge J."/>
            <person name="Bharti A.K."/>
            <person name="Farmer A.D."/>
            <person name="May G.D."/>
            <person name="Woodward J.E."/>
            <person name="Medigue C."/>
            <person name="Vallenet D."/>
            <person name="Lajus A."/>
            <person name="Rouy Z."/>
            <person name="Martinez-Vaz B."/>
            <person name="Tiffin P."/>
            <person name="Young N.D."/>
            <person name="Sadowsky M.J."/>
        </authorList>
    </citation>
    <scope>NUCLEOTIDE SEQUENCE</scope>
    <source>
        <strain evidence="1">M1</strain>
    </source>
</reference>
<evidence type="ECO:0000313" key="1">
    <source>
        <dbReference type="EMBL" id="MQW73672.1"/>
    </source>
</evidence>
<proteinExistence type="predicted"/>
<dbReference type="RefSeq" id="WP_127587608.1">
    <property type="nucleotide sequence ID" value="NZ_RPJY01000052.1"/>
</dbReference>
<comment type="caution">
    <text evidence="1">The sequence shown here is derived from an EMBL/GenBank/DDBJ whole genome shotgun (WGS) entry which is preliminary data.</text>
</comment>
<name>A0A6G1WVJ1_9HYPH</name>